<dbReference type="PANTHER" id="PTHR22989:SF3">
    <property type="entry name" value="METHYLTRANSFERASE FKBM DOMAIN-CONTAINING PROTEIN"/>
    <property type="match status" value="1"/>
</dbReference>
<evidence type="ECO:0000313" key="1">
    <source>
        <dbReference type="EMBL" id="KAK0401921.1"/>
    </source>
</evidence>
<evidence type="ECO:0000313" key="2">
    <source>
        <dbReference type="Proteomes" id="UP001175271"/>
    </source>
</evidence>
<gene>
    <name evidence="1" type="ORF">QR680_016051</name>
</gene>
<comment type="caution">
    <text evidence="1">The sequence shown here is derived from an EMBL/GenBank/DDBJ whole genome shotgun (WGS) entry which is preliminary data.</text>
</comment>
<dbReference type="Proteomes" id="UP001175271">
    <property type="component" value="Unassembled WGS sequence"/>
</dbReference>
<name>A0AA39HAW6_9BILA</name>
<sequence>MPNNIKVRKCNVLTIGVGSDVTAEKFIRRTPLAKCHFYGTDPDSARNEDLYQEIGKFFPFAIGNATRKDIVELKGQHHVVILVHSPLPHYCFNGTNFQGLNNIRFEIFVEHVELMEFLRDHVGMKPGWYIDLLLMDMHYGEYEVLQYFLRDGPIEKEKYTICQWNLDIHEPRSISERELFGNFVRRTAYEGRYIPLSDKHAKYYLINIEDSQCFNRYVNGILF</sequence>
<dbReference type="PANTHER" id="PTHR22989">
    <property type="entry name" value="UNCHARACTERIZED DUF13 C.ELEGANS"/>
    <property type="match status" value="1"/>
</dbReference>
<accession>A0AA39HAW6</accession>
<proteinExistence type="predicted"/>
<dbReference type="EMBL" id="JAUCMV010000004">
    <property type="protein sequence ID" value="KAK0401921.1"/>
    <property type="molecule type" value="Genomic_DNA"/>
</dbReference>
<protein>
    <recommendedName>
        <fullName evidence="3">Methyltransferase FkbM domain-containing protein</fullName>
    </recommendedName>
</protein>
<dbReference type="AlphaFoldDB" id="A0AA39HAW6"/>
<keyword evidence="2" id="KW-1185">Reference proteome</keyword>
<organism evidence="1 2">
    <name type="scientific">Steinernema hermaphroditum</name>
    <dbReference type="NCBI Taxonomy" id="289476"/>
    <lineage>
        <taxon>Eukaryota</taxon>
        <taxon>Metazoa</taxon>
        <taxon>Ecdysozoa</taxon>
        <taxon>Nematoda</taxon>
        <taxon>Chromadorea</taxon>
        <taxon>Rhabditida</taxon>
        <taxon>Tylenchina</taxon>
        <taxon>Panagrolaimomorpha</taxon>
        <taxon>Strongyloidoidea</taxon>
        <taxon>Steinernematidae</taxon>
        <taxon>Steinernema</taxon>
    </lineage>
</organism>
<reference evidence="1" key="1">
    <citation type="submission" date="2023-06" db="EMBL/GenBank/DDBJ databases">
        <title>Genomic analysis of the entomopathogenic nematode Steinernema hermaphroditum.</title>
        <authorList>
            <person name="Schwarz E.M."/>
            <person name="Heppert J.K."/>
            <person name="Baniya A."/>
            <person name="Schwartz H.T."/>
            <person name="Tan C.-H."/>
            <person name="Antoshechkin I."/>
            <person name="Sternberg P.W."/>
            <person name="Goodrich-Blair H."/>
            <person name="Dillman A.R."/>
        </authorList>
    </citation>
    <scope>NUCLEOTIDE SEQUENCE</scope>
    <source>
        <strain evidence="1">PS9179</strain>
        <tissue evidence="1">Whole animal</tissue>
    </source>
</reference>
<evidence type="ECO:0008006" key="3">
    <source>
        <dbReference type="Google" id="ProtNLM"/>
    </source>
</evidence>